<sequence>MSYGVEEGRGPRSDGSHRCRDLGADAKDLSGAVATAGEEGAPEDDQAALAAAVEPVVVVAVAVGGFGRNSVGNSLQHDKSVLITEEVKLRQEQQTTRTQMQAMEERISAVEQKQQQMPVFLMRGMKNLGVLHMLNDRQNQHGENRELGDTLSMKCLRVPPRCNGPMMTPSPDIDSRPMITLSLPNFGVNGVIQPKFT</sequence>
<evidence type="ECO:0000313" key="2">
    <source>
        <dbReference type="EnsemblPlants" id="OBART06G13240.1"/>
    </source>
</evidence>
<dbReference type="EnsemblPlants" id="OBART06G13240.1">
    <property type="protein sequence ID" value="OBART06G13240.1"/>
    <property type="gene ID" value="OBART06G13240"/>
</dbReference>
<evidence type="ECO:0000256" key="1">
    <source>
        <dbReference type="SAM" id="MobiDB-lite"/>
    </source>
</evidence>
<evidence type="ECO:0000313" key="3">
    <source>
        <dbReference type="Proteomes" id="UP000026960"/>
    </source>
</evidence>
<dbReference type="STRING" id="65489.A0A0D3GG35"/>
<proteinExistence type="predicted"/>
<name>A0A0D3GG35_9ORYZ</name>
<dbReference type="Proteomes" id="UP000026960">
    <property type="component" value="Chromosome 6"/>
</dbReference>
<feature type="region of interest" description="Disordered" evidence="1">
    <location>
        <begin position="1"/>
        <end position="24"/>
    </location>
</feature>
<dbReference type="PaxDb" id="65489-OBART06G13240.1"/>
<protein>
    <submittedName>
        <fullName evidence="2">Uncharacterized protein</fullName>
    </submittedName>
</protein>
<accession>A0A0D3GG35</accession>
<organism evidence="2">
    <name type="scientific">Oryza barthii</name>
    <dbReference type="NCBI Taxonomy" id="65489"/>
    <lineage>
        <taxon>Eukaryota</taxon>
        <taxon>Viridiplantae</taxon>
        <taxon>Streptophyta</taxon>
        <taxon>Embryophyta</taxon>
        <taxon>Tracheophyta</taxon>
        <taxon>Spermatophyta</taxon>
        <taxon>Magnoliopsida</taxon>
        <taxon>Liliopsida</taxon>
        <taxon>Poales</taxon>
        <taxon>Poaceae</taxon>
        <taxon>BOP clade</taxon>
        <taxon>Oryzoideae</taxon>
        <taxon>Oryzeae</taxon>
        <taxon>Oryzinae</taxon>
        <taxon>Oryza</taxon>
    </lineage>
</organism>
<dbReference type="HOGENOM" id="CLU_1386149_0_0_1"/>
<reference evidence="2" key="2">
    <citation type="submission" date="2015-03" db="UniProtKB">
        <authorList>
            <consortium name="EnsemblPlants"/>
        </authorList>
    </citation>
    <scope>IDENTIFICATION</scope>
</reference>
<dbReference type="AlphaFoldDB" id="A0A0D3GG35"/>
<dbReference type="eggNOG" id="KOG0627">
    <property type="taxonomic scope" value="Eukaryota"/>
</dbReference>
<keyword evidence="3" id="KW-1185">Reference proteome</keyword>
<reference evidence="2" key="1">
    <citation type="journal article" date="2009" name="Rice">
        <title>De Novo Next Generation Sequencing of Plant Genomes.</title>
        <authorList>
            <person name="Rounsley S."/>
            <person name="Marri P.R."/>
            <person name="Yu Y."/>
            <person name="He R."/>
            <person name="Sisneros N."/>
            <person name="Goicoechea J.L."/>
            <person name="Lee S.J."/>
            <person name="Angelova A."/>
            <person name="Kudrna D."/>
            <person name="Luo M."/>
            <person name="Affourtit J."/>
            <person name="Desany B."/>
            <person name="Knight J."/>
            <person name="Niazi F."/>
            <person name="Egholm M."/>
            <person name="Wing R.A."/>
        </authorList>
    </citation>
    <scope>NUCLEOTIDE SEQUENCE [LARGE SCALE GENOMIC DNA]</scope>
    <source>
        <strain evidence="2">cv. IRGC 105608</strain>
    </source>
</reference>
<dbReference type="Gramene" id="OBART06G13240.1">
    <property type="protein sequence ID" value="OBART06G13240.1"/>
    <property type="gene ID" value="OBART06G13240"/>
</dbReference>